<name>A0A0K0EG09_STRER</name>
<protein>
    <submittedName>
        <fullName evidence="1">Uncharacterized protein</fullName>
    </submittedName>
</protein>
<reference evidence="1" key="1">
    <citation type="submission" date="2015-08" db="UniProtKB">
        <authorList>
            <consortium name="WormBaseParasite"/>
        </authorList>
    </citation>
    <scope>IDENTIFICATION</scope>
</reference>
<dbReference type="AlphaFoldDB" id="A0A0K0EG09"/>
<dbReference type="STRING" id="6248.A0A0K0EG09"/>
<accession>A0A0K0EG09</accession>
<proteinExistence type="predicted"/>
<evidence type="ECO:0000313" key="1">
    <source>
        <dbReference type="WBParaSite" id="SSTP_0000841700.1"/>
    </source>
</evidence>
<dbReference type="WBParaSite" id="SSTP_0000841700.1">
    <property type="protein sequence ID" value="SSTP_0000841700.1"/>
    <property type="gene ID" value="SSTP_0000841700"/>
</dbReference>
<organism evidence="1">
    <name type="scientific">Strongyloides stercoralis</name>
    <name type="common">Threadworm</name>
    <dbReference type="NCBI Taxonomy" id="6248"/>
    <lineage>
        <taxon>Eukaryota</taxon>
        <taxon>Metazoa</taxon>
        <taxon>Ecdysozoa</taxon>
        <taxon>Nematoda</taxon>
        <taxon>Chromadorea</taxon>
        <taxon>Rhabditida</taxon>
        <taxon>Tylenchina</taxon>
        <taxon>Panagrolaimomorpha</taxon>
        <taxon>Strongyloidoidea</taxon>
        <taxon>Strongyloididae</taxon>
        <taxon>Strongyloides</taxon>
    </lineage>
</organism>
<sequence length="219" mass="25537">MLRLAYYENNQNLSETDFLRANIKRIAFFYNNTVHDTTSLILFEHLFGRSRKPTITENLPNPEYTFSFDINELIKSWPNLAKYVYEVCKLSYKKLDDANISKQGFSSYLINYASKKMLINIPLDARNLQATGTKYLSSYENDKNNKKKLNEPLSLKLSDLSEDEMLKFLKDPYALLEEENVFENLSEKLSNIFLKIKNDKSSNLSALNILEEKLSSQRI</sequence>